<evidence type="ECO:0000256" key="4">
    <source>
        <dbReference type="ARBA" id="ARBA00022475"/>
    </source>
</evidence>
<feature type="transmembrane region" description="Helical" evidence="8">
    <location>
        <begin position="63"/>
        <end position="82"/>
    </location>
</feature>
<evidence type="ECO:0000256" key="8">
    <source>
        <dbReference type="SAM" id="Phobius"/>
    </source>
</evidence>
<dbReference type="PANTHER" id="PTHR21716:SF67">
    <property type="entry name" value="TRANSPORT PROTEIN YDIK-RELATED"/>
    <property type="match status" value="1"/>
</dbReference>
<dbReference type="Pfam" id="PF01594">
    <property type="entry name" value="AI-2E_transport"/>
    <property type="match status" value="1"/>
</dbReference>
<feature type="transmembrane region" description="Helical" evidence="8">
    <location>
        <begin position="239"/>
        <end position="267"/>
    </location>
</feature>
<evidence type="ECO:0000256" key="6">
    <source>
        <dbReference type="ARBA" id="ARBA00022989"/>
    </source>
</evidence>
<evidence type="ECO:0000256" key="5">
    <source>
        <dbReference type="ARBA" id="ARBA00022692"/>
    </source>
</evidence>
<comment type="caution">
    <text evidence="9">The sequence shown here is derived from an EMBL/GenBank/DDBJ whole genome shotgun (WGS) entry which is preliminary data.</text>
</comment>
<evidence type="ECO:0000256" key="7">
    <source>
        <dbReference type="ARBA" id="ARBA00023136"/>
    </source>
</evidence>
<feature type="transmembrane region" description="Helical" evidence="8">
    <location>
        <begin position="215"/>
        <end position="233"/>
    </location>
</feature>
<dbReference type="EMBL" id="BMFQ01000003">
    <property type="protein sequence ID" value="GGG51137.1"/>
    <property type="molecule type" value="Genomic_DNA"/>
</dbReference>
<feature type="transmembrane region" description="Helical" evidence="8">
    <location>
        <begin position="274"/>
        <end position="293"/>
    </location>
</feature>
<proteinExistence type="inferred from homology"/>
<keyword evidence="5 8" id="KW-0812">Transmembrane</keyword>
<dbReference type="AlphaFoldDB" id="A0A917GMM7"/>
<evidence type="ECO:0000313" key="10">
    <source>
        <dbReference type="Proteomes" id="UP000625976"/>
    </source>
</evidence>
<gene>
    <name evidence="9" type="ORF">GCM10010976_22880</name>
</gene>
<comment type="subcellular location">
    <subcellularLocation>
        <location evidence="1">Cell membrane</location>
        <topology evidence="1">Multi-pass membrane protein</topology>
    </subcellularLocation>
</comment>
<keyword evidence="3" id="KW-0813">Transport</keyword>
<dbReference type="InterPro" id="IPR002549">
    <property type="entry name" value="AI-2E-like"/>
</dbReference>
<dbReference type="GO" id="GO:0005886">
    <property type="term" value="C:plasma membrane"/>
    <property type="evidence" value="ECO:0007669"/>
    <property type="project" value="UniProtKB-SubCell"/>
</dbReference>
<dbReference type="RefSeq" id="WP_188464996.1">
    <property type="nucleotide sequence ID" value="NZ_BMFQ01000003.1"/>
</dbReference>
<comment type="similarity">
    <text evidence="2">Belongs to the autoinducer-2 exporter (AI-2E) (TC 2.A.86) family.</text>
</comment>
<evidence type="ECO:0000256" key="1">
    <source>
        <dbReference type="ARBA" id="ARBA00004651"/>
    </source>
</evidence>
<dbReference type="PANTHER" id="PTHR21716">
    <property type="entry name" value="TRANSMEMBRANE PROTEIN"/>
    <property type="match status" value="1"/>
</dbReference>
<feature type="transmembrane region" description="Helical" evidence="8">
    <location>
        <begin position="9"/>
        <end position="26"/>
    </location>
</feature>
<keyword evidence="6 8" id="KW-1133">Transmembrane helix</keyword>
<organism evidence="9 10">
    <name type="scientific">Bizionia arctica</name>
    <dbReference type="NCBI Taxonomy" id="1495645"/>
    <lineage>
        <taxon>Bacteria</taxon>
        <taxon>Pseudomonadati</taxon>
        <taxon>Bacteroidota</taxon>
        <taxon>Flavobacteriia</taxon>
        <taxon>Flavobacteriales</taxon>
        <taxon>Flavobacteriaceae</taxon>
        <taxon>Bizionia</taxon>
    </lineage>
</organism>
<sequence>MKSFTITEFIRLIVISLLILWGFFLVKPFIGIFTWGVILAVSLFPLFQKFLNVFGEKHRKKATFIFTIIAVALLIVPTYSMVGSLFGNLKETFTAVQNNELEITPPTEKVKDWPIVGERVYNDWSDLSANSRTYAIEHKEVLLEKGKSALKSFTGIIGTVLAFLLSFIIAVMFMSNSKGAFESASDFANKLIGGNKGVEMLLIARDTVRNVVKGILFVAIIQAFLCFVGFKLMGIPAPAIFAFIVMLAAIVQIPVTLVVIPTILIAYSIADSSVVATVFTVYILVISILDNVLKPILLAKGLETPMILIILGALGGMLLHGIIGIFIGTVLLSVLHKLYVAWIDSKEDIVLAD</sequence>
<evidence type="ECO:0000313" key="9">
    <source>
        <dbReference type="EMBL" id="GGG51137.1"/>
    </source>
</evidence>
<name>A0A917GMM7_9FLAO</name>
<accession>A0A917GMM7</accession>
<evidence type="ECO:0000256" key="2">
    <source>
        <dbReference type="ARBA" id="ARBA00009773"/>
    </source>
</evidence>
<feature type="transmembrane region" description="Helical" evidence="8">
    <location>
        <begin position="305"/>
        <end position="335"/>
    </location>
</feature>
<keyword evidence="4" id="KW-1003">Cell membrane</keyword>
<reference evidence="9" key="2">
    <citation type="submission" date="2020-09" db="EMBL/GenBank/DDBJ databases">
        <authorList>
            <person name="Sun Q."/>
            <person name="Zhou Y."/>
        </authorList>
    </citation>
    <scope>NUCLEOTIDE SEQUENCE</scope>
    <source>
        <strain evidence="9">CGMCC 1.12751</strain>
    </source>
</reference>
<protein>
    <submittedName>
        <fullName evidence="9">AI-2E family transporter</fullName>
    </submittedName>
</protein>
<keyword evidence="10" id="KW-1185">Reference proteome</keyword>
<evidence type="ECO:0000256" key="3">
    <source>
        <dbReference type="ARBA" id="ARBA00022448"/>
    </source>
</evidence>
<keyword evidence="7 8" id="KW-0472">Membrane</keyword>
<feature type="transmembrane region" description="Helical" evidence="8">
    <location>
        <begin position="32"/>
        <end position="51"/>
    </location>
</feature>
<feature type="transmembrane region" description="Helical" evidence="8">
    <location>
        <begin position="153"/>
        <end position="173"/>
    </location>
</feature>
<reference evidence="9" key="1">
    <citation type="journal article" date="2014" name="Int. J. Syst. Evol. Microbiol.">
        <title>Complete genome sequence of Corynebacterium casei LMG S-19264T (=DSM 44701T), isolated from a smear-ripened cheese.</title>
        <authorList>
            <consortium name="US DOE Joint Genome Institute (JGI-PGF)"/>
            <person name="Walter F."/>
            <person name="Albersmeier A."/>
            <person name="Kalinowski J."/>
            <person name="Ruckert C."/>
        </authorList>
    </citation>
    <scope>NUCLEOTIDE SEQUENCE</scope>
    <source>
        <strain evidence="9">CGMCC 1.12751</strain>
    </source>
</reference>
<dbReference type="Proteomes" id="UP000625976">
    <property type="component" value="Unassembled WGS sequence"/>
</dbReference>